<dbReference type="EMBL" id="LXQE01000125">
    <property type="protein sequence ID" value="RCJ38211.1"/>
    <property type="molecule type" value="Genomic_DNA"/>
</dbReference>
<feature type="domain" description="Nitroreductase" evidence="1">
    <location>
        <begin position="280"/>
        <end position="427"/>
    </location>
</feature>
<dbReference type="Gene3D" id="3.40.109.10">
    <property type="entry name" value="NADH Oxidase"/>
    <property type="match status" value="2"/>
</dbReference>
<dbReference type="InterPro" id="IPR000415">
    <property type="entry name" value="Nitroreductase-like"/>
</dbReference>
<name>A0A367RQU4_NOSPU</name>
<gene>
    <name evidence="2" type="ORF">A6769_10745</name>
</gene>
<accession>A0A367RQU4</accession>
<dbReference type="SUPFAM" id="SSF55469">
    <property type="entry name" value="FMN-dependent nitroreductase-like"/>
    <property type="match status" value="1"/>
</dbReference>
<evidence type="ECO:0000313" key="2">
    <source>
        <dbReference type="EMBL" id="RCJ38211.1"/>
    </source>
</evidence>
<dbReference type="CDD" id="cd02142">
    <property type="entry name" value="McbC_SagB-like_oxidoreductase"/>
    <property type="match status" value="1"/>
</dbReference>
<dbReference type="InterPro" id="IPR029479">
    <property type="entry name" value="Nitroreductase"/>
</dbReference>
<reference evidence="2 3" key="1">
    <citation type="submission" date="2016-04" db="EMBL/GenBank/DDBJ databases">
        <authorList>
            <person name="Evans L.H."/>
            <person name="Alamgir A."/>
            <person name="Owens N."/>
            <person name="Weber N.D."/>
            <person name="Virtaneva K."/>
            <person name="Barbian K."/>
            <person name="Babar A."/>
            <person name="Rosenke K."/>
        </authorList>
    </citation>
    <scope>NUCLEOTIDE SEQUENCE [LARGE SCALE GENOMIC DNA]</scope>
    <source>
        <strain evidence="2">NIES-2108</strain>
    </source>
</reference>
<dbReference type="AlphaFoldDB" id="A0A367RQU4"/>
<comment type="caution">
    <text evidence="2">The sequence shown here is derived from an EMBL/GenBank/DDBJ whole genome shotgun (WGS) entry which is preliminary data.</text>
</comment>
<dbReference type="Pfam" id="PF00881">
    <property type="entry name" value="Nitroreductase"/>
    <property type="match status" value="1"/>
</dbReference>
<proteinExistence type="predicted"/>
<organism evidence="2 3">
    <name type="scientific">Nostoc punctiforme NIES-2108</name>
    <dbReference type="NCBI Taxonomy" id="1356359"/>
    <lineage>
        <taxon>Bacteria</taxon>
        <taxon>Bacillati</taxon>
        <taxon>Cyanobacteriota</taxon>
        <taxon>Cyanophyceae</taxon>
        <taxon>Nostocales</taxon>
        <taxon>Nostocaceae</taxon>
        <taxon>Nostoc</taxon>
    </lineage>
</organism>
<evidence type="ECO:0000259" key="1">
    <source>
        <dbReference type="Pfam" id="PF00881"/>
    </source>
</evidence>
<dbReference type="GO" id="GO:0016491">
    <property type="term" value="F:oxidoreductase activity"/>
    <property type="evidence" value="ECO:0007669"/>
    <property type="project" value="InterPro"/>
</dbReference>
<evidence type="ECO:0000313" key="3">
    <source>
        <dbReference type="Proteomes" id="UP000252085"/>
    </source>
</evidence>
<dbReference type="PANTHER" id="PTHR42741:SF3">
    <property type="entry name" value="NITROREDUCTASE FAMILY PROTEIN"/>
    <property type="match status" value="1"/>
</dbReference>
<dbReference type="PANTHER" id="PTHR42741">
    <property type="entry name" value="NITROREDUCTASE FAMILY PROTEIN"/>
    <property type="match status" value="1"/>
</dbReference>
<sequence length="428" mass="49236">MPSSQISGKAYHDATKHSYLSVQLDPNYVDASTQPSAFKVYPKFYRRVKLNLNNPVHSFISLTSAITLEKVYKDGPYKLRVNPSAGALYPTEVYVQVRGIEGMINGIYHLEVENNCLTLIYELIDDGLESYIIPGKCINGFIFLISCVYYRSSWKYQNRSIRYCFLDSGHHLGAIAASAYLYNRDIQLIFDFDKLALNSDLGFENKEFITACAVSGEIQDKKIRRLRLKVPFVSGTDYFESNQFIEDAYQATTLQKSRQQKLEYPQFDFDRDKFYQTVWDRRSIRRFRKEAISQEDYLYVVQQLQQSIPTENYEEIEIYSVVHRVKGMTPGLYKGTYLIKAGNFSEKTGYLCINQAIARDGAVTLFFVSDYLNYQTAMQIAGFLGQRLYLTSNYLGIQCSGIGAYYDDETQELLETNKDVLYGMVIGI</sequence>
<dbReference type="Proteomes" id="UP000252085">
    <property type="component" value="Unassembled WGS sequence"/>
</dbReference>
<protein>
    <submittedName>
        <fullName evidence="2">Nitroreductase</fullName>
    </submittedName>
</protein>